<dbReference type="AlphaFoldDB" id="A0A699YMH8"/>
<gene>
    <name evidence="1" type="ORF">HaLaN_04130</name>
</gene>
<sequence>MLLARQTQGPACNATVLRRCSAAVSQCRPVRPARKLACSAKAMVNVDFASPSLVRRPTQQALAWLSMKAASWPGLRVKQA</sequence>
<feature type="non-terminal residue" evidence="1">
    <location>
        <position position="1"/>
    </location>
</feature>
<comment type="caution">
    <text evidence="1">The sequence shown here is derived from an EMBL/GenBank/DDBJ whole genome shotgun (WGS) entry which is preliminary data.</text>
</comment>
<dbReference type="EMBL" id="BLLF01000206">
    <property type="protein sequence ID" value="GFH09058.1"/>
    <property type="molecule type" value="Genomic_DNA"/>
</dbReference>
<evidence type="ECO:0000313" key="2">
    <source>
        <dbReference type="Proteomes" id="UP000485058"/>
    </source>
</evidence>
<protein>
    <submittedName>
        <fullName evidence="1">Uncharacterized protein</fullName>
    </submittedName>
</protein>
<reference evidence="1 2" key="1">
    <citation type="submission" date="2020-02" db="EMBL/GenBank/DDBJ databases">
        <title>Draft genome sequence of Haematococcus lacustris strain NIES-144.</title>
        <authorList>
            <person name="Morimoto D."/>
            <person name="Nakagawa S."/>
            <person name="Yoshida T."/>
            <person name="Sawayama S."/>
        </authorList>
    </citation>
    <scope>NUCLEOTIDE SEQUENCE [LARGE SCALE GENOMIC DNA]</scope>
    <source>
        <strain evidence="1 2">NIES-144</strain>
    </source>
</reference>
<organism evidence="1 2">
    <name type="scientific">Haematococcus lacustris</name>
    <name type="common">Green alga</name>
    <name type="synonym">Haematococcus pluvialis</name>
    <dbReference type="NCBI Taxonomy" id="44745"/>
    <lineage>
        <taxon>Eukaryota</taxon>
        <taxon>Viridiplantae</taxon>
        <taxon>Chlorophyta</taxon>
        <taxon>core chlorophytes</taxon>
        <taxon>Chlorophyceae</taxon>
        <taxon>CS clade</taxon>
        <taxon>Chlamydomonadales</taxon>
        <taxon>Haematococcaceae</taxon>
        <taxon>Haematococcus</taxon>
    </lineage>
</organism>
<evidence type="ECO:0000313" key="1">
    <source>
        <dbReference type="EMBL" id="GFH09058.1"/>
    </source>
</evidence>
<dbReference type="Proteomes" id="UP000485058">
    <property type="component" value="Unassembled WGS sequence"/>
</dbReference>
<keyword evidence="2" id="KW-1185">Reference proteome</keyword>
<name>A0A699YMH8_HAELA</name>
<proteinExistence type="predicted"/>
<accession>A0A699YMH8</accession>